<keyword evidence="2" id="KW-1185">Reference proteome</keyword>
<organism evidence="1 2">
    <name type="scientific">Qipengyuania nanhaisediminis</name>
    <dbReference type="NCBI Taxonomy" id="604088"/>
    <lineage>
        <taxon>Bacteria</taxon>
        <taxon>Pseudomonadati</taxon>
        <taxon>Pseudomonadota</taxon>
        <taxon>Alphaproteobacteria</taxon>
        <taxon>Sphingomonadales</taxon>
        <taxon>Erythrobacteraceae</taxon>
        <taxon>Qipengyuania</taxon>
    </lineage>
</organism>
<dbReference type="OrthoDB" id="7857113at2"/>
<gene>
    <name evidence="1" type="ORF">SAMN04488060_2796</name>
</gene>
<dbReference type="RefSeq" id="WP_090483063.1">
    <property type="nucleotide sequence ID" value="NZ_FOWZ01000005.1"/>
</dbReference>
<sequence length="142" mass="15049">MSRPPGGALYSPAFLSLAVELSRYPFDEDALHQGQAVSRTCGSSIRISFEEGFGSVGLQVTACAVGQAAAAIFARHRKGKDPADMMSMPDAIGHWLEGTSDMPQWPDLELLEPALAYPGRHGAILLPWRAAVDALGKAGGTR</sequence>
<dbReference type="EMBL" id="FOWZ01000005">
    <property type="protein sequence ID" value="SFP41999.1"/>
    <property type="molecule type" value="Genomic_DNA"/>
</dbReference>
<proteinExistence type="predicted"/>
<reference evidence="2" key="1">
    <citation type="submission" date="2016-10" db="EMBL/GenBank/DDBJ databases">
        <authorList>
            <person name="Varghese N."/>
            <person name="Submissions S."/>
        </authorList>
    </citation>
    <scope>NUCLEOTIDE SEQUENCE [LARGE SCALE GENOMIC DNA]</scope>
    <source>
        <strain evidence="2">CGMCC 1.7715</strain>
    </source>
</reference>
<dbReference type="Gene3D" id="3.90.1010.10">
    <property type="match status" value="1"/>
</dbReference>
<dbReference type="Proteomes" id="UP000199331">
    <property type="component" value="Unassembled WGS sequence"/>
</dbReference>
<accession>A0A1I5Q707</accession>
<evidence type="ECO:0000313" key="2">
    <source>
        <dbReference type="Proteomes" id="UP000199331"/>
    </source>
</evidence>
<protein>
    <submittedName>
        <fullName evidence="1">NifU homolog involved in Fe-S cluster formation</fullName>
    </submittedName>
</protein>
<name>A0A1I5Q707_9SPHN</name>
<evidence type="ECO:0000313" key="1">
    <source>
        <dbReference type="EMBL" id="SFP41999.1"/>
    </source>
</evidence>
<dbReference type="SUPFAM" id="SSF82649">
    <property type="entry name" value="SufE/NifU"/>
    <property type="match status" value="1"/>
</dbReference>
<dbReference type="STRING" id="604088.SAMN04488060_2796"/>
<dbReference type="AlphaFoldDB" id="A0A1I5Q707"/>